<comment type="pathway">
    <text evidence="1">Glycerolipid metabolism; triacylglycerol biosynthesis.</text>
</comment>
<reference evidence="13 14" key="1">
    <citation type="submission" date="2021-02" db="EMBL/GenBank/DDBJ databases">
        <title>Niveibacterium changnyeongensis HC41.</title>
        <authorList>
            <person name="Kang M."/>
        </authorList>
    </citation>
    <scope>NUCLEOTIDE SEQUENCE [LARGE SCALE GENOMIC DNA]</scope>
    <source>
        <strain evidence="13 14">HC41</strain>
    </source>
</reference>
<dbReference type="EC" id="2.3.1.20" evidence="4"/>
<keyword evidence="14" id="KW-1185">Reference proteome</keyword>
<evidence type="ECO:0000256" key="9">
    <source>
        <dbReference type="ARBA" id="ARBA00023315"/>
    </source>
</evidence>
<sequence length="539" mass="56931">MDAQGRDRVIHGEPVTVQVDRAGAHAAPESTTLGGRPPMAALSKGRFVKPLSGLDGSFLHLETAATPMHVGSLHRFEPPPGGAAQFRNAIRQMLAERLPRTPVLRRKLATMPLQFANPVWIDDPAVNLDDHVRSVTLPMPGGQAELEDCIGELHAQLLDRERPLWMLYVINGLAEGQAAFYVKIHHAVLDGSAGVALAHALFDSEAQPAATPAAPTRRARTAPPPSVLSLAAAAVQHDAAQYLKLVRHLPAAARLLGGLAKQALGARGEASGESALRRSLALGPKTALNVQITGERRFAAISLPLDALKQIATANDAKLNDVVLALCSGALRRYFAHRGGVPEKSLIAAMPISLREAGNAEFTTKATMAVVSLATQIADPLARLQTIREAAGAVKAVAKRAESILPTDFPSIGLPWVLGGLAALYCRSTLANRIPPIANLVISNVPGPTAPLYCCGARMIDYWPISIVEHGLGLNITVMSYAGQLGFGITSARIAMPQPQKLADALRQSFDELSAASRLAAVSPKPARKRRAGATGARA</sequence>
<evidence type="ECO:0000259" key="11">
    <source>
        <dbReference type="Pfam" id="PF03007"/>
    </source>
</evidence>
<evidence type="ECO:0000256" key="1">
    <source>
        <dbReference type="ARBA" id="ARBA00004771"/>
    </source>
</evidence>
<organism evidence="13 14">
    <name type="scientific">Niveibacterium microcysteis</name>
    <dbReference type="NCBI Taxonomy" id="2811415"/>
    <lineage>
        <taxon>Bacteria</taxon>
        <taxon>Pseudomonadati</taxon>
        <taxon>Pseudomonadota</taxon>
        <taxon>Betaproteobacteria</taxon>
        <taxon>Rhodocyclales</taxon>
        <taxon>Rhodocyclaceae</taxon>
        <taxon>Niveibacterium</taxon>
    </lineage>
</organism>
<dbReference type="Proteomes" id="UP000663570">
    <property type="component" value="Chromosome"/>
</dbReference>
<keyword evidence="9" id="KW-0012">Acyltransferase</keyword>
<protein>
    <recommendedName>
        <fullName evidence="4">diacylglycerol O-acyltransferase</fullName>
        <ecNumber evidence="4">2.3.1.20</ecNumber>
    </recommendedName>
</protein>
<feature type="domain" description="O-acyltransferase WSD1 C-terminal" evidence="12">
    <location>
        <begin position="367"/>
        <end position="513"/>
    </location>
</feature>
<dbReference type="SUPFAM" id="SSF52777">
    <property type="entry name" value="CoA-dependent acyltransferases"/>
    <property type="match status" value="1"/>
</dbReference>
<dbReference type="RefSeq" id="WP_206254695.1">
    <property type="nucleotide sequence ID" value="NZ_CP071060.1"/>
</dbReference>
<evidence type="ECO:0000313" key="13">
    <source>
        <dbReference type="EMBL" id="QSI77164.1"/>
    </source>
</evidence>
<keyword evidence="6" id="KW-0808">Transferase</keyword>
<evidence type="ECO:0000313" key="14">
    <source>
        <dbReference type="Proteomes" id="UP000663570"/>
    </source>
</evidence>
<feature type="domain" description="O-acyltransferase WSD1-like N-terminal" evidence="11">
    <location>
        <begin position="51"/>
        <end position="323"/>
    </location>
</feature>
<dbReference type="NCBIfam" id="TIGR02946">
    <property type="entry name" value="acyl_WS_DGAT"/>
    <property type="match status" value="1"/>
</dbReference>
<dbReference type="PANTHER" id="PTHR31650">
    <property type="entry name" value="O-ACYLTRANSFERASE (WSD1-LIKE) FAMILY PROTEIN"/>
    <property type="match status" value="1"/>
</dbReference>
<dbReference type="EMBL" id="CP071060">
    <property type="protein sequence ID" value="QSI77164.1"/>
    <property type="molecule type" value="Genomic_DNA"/>
</dbReference>
<dbReference type="Pfam" id="PF06974">
    <property type="entry name" value="WS_DGAT_C"/>
    <property type="match status" value="1"/>
</dbReference>
<evidence type="ECO:0000256" key="7">
    <source>
        <dbReference type="ARBA" id="ARBA00022798"/>
    </source>
</evidence>
<keyword evidence="8" id="KW-0443">Lipid metabolism</keyword>
<dbReference type="Pfam" id="PF03007">
    <property type="entry name" value="WS_DGAT_cat"/>
    <property type="match status" value="1"/>
</dbReference>
<evidence type="ECO:0000256" key="10">
    <source>
        <dbReference type="ARBA" id="ARBA00048109"/>
    </source>
</evidence>
<evidence type="ECO:0000256" key="6">
    <source>
        <dbReference type="ARBA" id="ARBA00022679"/>
    </source>
</evidence>
<comment type="pathway">
    <text evidence="2">Lipid metabolism.</text>
</comment>
<evidence type="ECO:0000256" key="8">
    <source>
        <dbReference type="ARBA" id="ARBA00023098"/>
    </source>
</evidence>
<comment type="similarity">
    <text evidence="3">Belongs to the long-chain O-acyltransferase family.</text>
</comment>
<keyword evidence="5" id="KW-0444">Lipid biosynthesis</keyword>
<dbReference type="InterPro" id="IPR009721">
    <property type="entry name" value="O-acyltransferase_WSD1_C"/>
</dbReference>
<proteinExistence type="inferred from homology"/>
<dbReference type="PANTHER" id="PTHR31650:SF1">
    <property type="entry name" value="WAX ESTER SYNTHASE_DIACYLGLYCEROL ACYLTRANSFERASE 4-RELATED"/>
    <property type="match status" value="1"/>
</dbReference>
<accession>A0ABX7M917</accession>
<evidence type="ECO:0000259" key="12">
    <source>
        <dbReference type="Pfam" id="PF06974"/>
    </source>
</evidence>
<evidence type="ECO:0000256" key="5">
    <source>
        <dbReference type="ARBA" id="ARBA00022516"/>
    </source>
</evidence>
<keyword evidence="7" id="KW-0319">Glycerol metabolism</keyword>
<evidence type="ECO:0000256" key="3">
    <source>
        <dbReference type="ARBA" id="ARBA00009587"/>
    </source>
</evidence>
<comment type="catalytic activity">
    <reaction evidence="10">
        <text>an acyl-CoA + a 1,2-diacyl-sn-glycerol = a triacyl-sn-glycerol + CoA</text>
        <dbReference type="Rhea" id="RHEA:10868"/>
        <dbReference type="ChEBI" id="CHEBI:17815"/>
        <dbReference type="ChEBI" id="CHEBI:57287"/>
        <dbReference type="ChEBI" id="CHEBI:58342"/>
        <dbReference type="ChEBI" id="CHEBI:64615"/>
        <dbReference type="EC" id="2.3.1.20"/>
    </reaction>
</comment>
<name>A0ABX7M917_9RHOO</name>
<dbReference type="InterPro" id="IPR014292">
    <property type="entry name" value="Acyl_transf_WS/DGAT"/>
</dbReference>
<gene>
    <name evidence="13" type="ORF">JY500_00495</name>
</gene>
<evidence type="ECO:0000256" key="2">
    <source>
        <dbReference type="ARBA" id="ARBA00005189"/>
    </source>
</evidence>
<dbReference type="InterPro" id="IPR004255">
    <property type="entry name" value="O-acyltransferase_WSD1_N"/>
</dbReference>
<evidence type="ECO:0000256" key="4">
    <source>
        <dbReference type="ARBA" id="ARBA00013244"/>
    </source>
</evidence>
<dbReference type="InterPro" id="IPR045034">
    <property type="entry name" value="O-acyltransferase_WSD1-like"/>
</dbReference>